<sequence>MPRIHRREPSGDELREQLGDKPVYLLGDKGKIQRLTAKGPADLTDADRDLLGVPLKQNGANKDTVPRRPRNPNNPYAWWESTNEEKAARARKHSAEVPFHEDDLSRATAPARHEQGSHGNYTPHKQTGEPVFSSNNYAAMRVRYDHEGGEREFIPVGRSNNPIHSEKVLGAVTAATARPDAEMDAPCQRHTQLNNHEH</sequence>
<organism evidence="2 3">
    <name type="scientific">Streptomyces longisporus</name>
    <dbReference type="NCBI Taxonomy" id="1948"/>
    <lineage>
        <taxon>Bacteria</taxon>
        <taxon>Bacillati</taxon>
        <taxon>Actinomycetota</taxon>
        <taxon>Actinomycetes</taxon>
        <taxon>Kitasatosporales</taxon>
        <taxon>Streptomycetaceae</taxon>
        <taxon>Streptomyces</taxon>
    </lineage>
</organism>
<feature type="region of interest" description="Disordered" evidence="1">
    <location>
        <begin position="38"/>
        <end position="131"/>
    </location>
</feature>
<reference evidence="2 3" key="1">
    <citation type="journal article" date="2019" name="Int. J. Syst. Evol. Microbiol.">
        <title>The Global Catalogue of Microorganisms (GCM) 10K type strain sequencing project: providing services to taxonomists for standard genome sequencing and annotation.</title>
        <authorList>
            <consortium name="The Broad Institute Genomics Platform"/>
            <consortium name="The Broad Institute Genome Sequencing Center for Infectious Disease"/>
            <person name="Wu L."/>
            <person name="Ma J."/>
        </authorList>
    </citation>
    <scope>NUCLEOTIDE SEQUENCE [LARGE SCALE GENOMIC DNA]</scope>
    <source>
        <strain evidence="2 3">JCM 4395</strain>
    </source>
</reference>
<dbReference type="EMBL" id="BAAASG010000027">
    <property type="protein sequence ID" value="GAA2519876.1"/>
    <property type="molecule type" value="Genomic_DNA"/>
</dbReference>
<evidence type="ECO:0000256" key="1">
    <source>
        <dbReference type="SAM" id="MobiDB-lite"/>
    </source>
</evidence>
<gene>
    <name evidence="2" type="ORF">GCM10010276_82510</name>
</gene>
<feature type="compositionally biased region" description="Polar residues" evidence="1">
    <location>
        <begin position="189"/>
        <end position="198"/>
    </location>
</feature>
<feature type="compositionally biased region" description="Basic and acidic residues" evidence="1">
    <location>
        <begin position="83"/>
        <end position="116"/>
    </location>
</feature>
<dbReference type="RefSeq" id="WP_344406290.1">
    <property type="nucleotide sequence ID" value="NZ_BAAASG010000027.1"/>
</dbReference>
<evidence type="ECO:0000313" key="3">
    <source>
        <dbReference type="Proteomes" id="UP001501777"/>
    </source>
</evidence>
<dbReference type="Proteomes" id="UP001501777">
    <property type="component" value="Unassembled WGS sequence"/>
</dbReference>
<comment type="caution">
    <text evidence="2">The sequence shown here is derived from an EMBL/GenBank/DDBJ whole genome shotgun (WGS) entry which is preliminary data.</text>
</comment>
<keyword evidence="3" id="KW-1185">Reference proteome</keyword>
<evidence type="ECO:0000313" key="2">
    <source>
        <dbReference type="EMBL" id="GAA2519876.1"/>
    </source>
</evidence>
<protein>
    <submittedName>
        <fullName evidence="2">Uncharacterized protein</fullName>
    </submittedName>
</protein>
<feature type="region of interest" description="Disordered" evidence="1">
    <location>
        <begin position="177"/>
        <end position="198"/>
    </location>
</feature>
<proteinExistence type="predicted"/>
<accession>A0ABN3NE30</accession>
<name>A0ABN3NE30_STRLO</name>